<dbReference type="Pfam" id="PF22494">
    <property type="entry name" value="choice_anch_I"/>
    <property type="match status" value="2"/>
</dbReference>
<evidence type="ECO:0000259" key="3">
    <source>
        <dbReference type="PROSITE" id="PS51272"/>
    </source>
</evidence>
<feature type="region of interest" description="Disordered" evidence="1">
    <location>
        <begin position="166"/>
        <end position="188"/>
    </location>
</feature>
<dbReference type="RefSeq" id="WP_235867575.1">
    <property type="nucleotide sequence ID" value="NZ_PYWJ01000003.1"/>
</dbReference>
<feature type="chain" id="PRO_5016444068" evidence="2">
    <location>
        <begin position="30"/>
        <end position="707"/>
    </location>
</feature>
<dbReference type="SUPFAM" id="SSF75011">
    <property type="entry name" value="3-carboxy-cis,cis-mucoante lactonizing enzyme"/>
    <property type="match status" value="1"/>
</dbReference>
<protein>
    <submittedName>
        <fullName evidence="4">S-layer family protein</fullName>
    </submittedName>
</protein>
<dbReference type="PANTHER" id="PTHR46928:SF1">
    <property type="entry name" value="MESENCHYME-SPECIFIC CELL SURFACE GLYCOPROTEIN"/>
    <property type="match status" value="1"/>
</dbReference>
<feature type="domain" description="SLH" evidence="3">
    <location>
        <begin position="589"/>
        <end position="652"/>
    </location>
</feature>
<feature type="domain" description="SLH" evidence="3">
    <location>
        <begin position="654"/>
        <end position="707"/>
    </location>
</feature>
<dbReference type="EMBL" id="QJTJ01000004">
    <property type="protein sequence ID" value="PYF07574.1"/>
    <property type="molecule type" value="Genomic_DNA"/>
</dbReference>
<dbReference type="NCBIfam" id="NF038117">
    <property type="entry name" value="choice_anch_I"/>
    <property type="match status" value="1"/>
</dbReference>
<evidence type="ECO:0000256" key="2">
    <source>
        <dbReference type="SAM" id="SignalP"/>
    </source>
</evidence>
<sequence length="707" mass="77625">MSKFLSFKTLFTLSMAAAVVVAPTISANAAENKYKLSLEARYDSGVQNPEGGTTEIVAYNKHNHSTYVVNGKTKKVEALSLNYQKADALSLKPFLSIDIAELLKTVDSKFQYGDLTSIAVHPKENVIVASVQAEGFNDYGYAVFLTGEGKLLNAVKVEPQPDNITFSPDGTKALTANEGEPREGYGEGIIDPQGSISMMDLTKGFENTVAKTITFEAYDSSEKREELLASQVILKKDTKPSLDLEPEYITVSEDSKFAYVALQENNAIAKLDLTSSEVVSIEGMGFKDFSVKGNEIDLRKDDQIKLQNENYFGIYMPDGMATYSVNGKNYIVTANEGDAREWGEEDTESFHLNETEKEVDGNEIVFYDTAEYEGFAEEKEYIFGGRSFSIIDADTMEVVYDSGSDFERITAEKFPEYFNASNDKVKLDNRSGKKGPEPEDVKIGKIGDEIFAFIGLERIGGIMMYNITDPTNAEFVDYLNLRDFSQDIAGDVSPEGLAFVSDEKAPQLFVGHEVSGTVTVLNILEKHVENKVGFKDIENHWAKNQIIAVTKAGLFSGVNESTFAPNKSLTRGQTAIVLNSLAYDEKAKKGPSFKDVGASSPIANDIAWATENKIMSGKNATTFAPNQSITREEFALAIYNYLSYEGINLDASNQSTYKDDGKINKNAKQAVYALQQAGLMTGSNGNFNPNQPLTRAHAATVLAKLID</sequence>
<comment type="caution">
    <text evidence="4">The sequence shown here is derived from an EMBL/GenBank/DDBJ whole genome shotgun (WGS) entry which is preliminary data.</text>
</comment>
<name>A0A318TSG2_9BACL</name>
<feature type="signal peptide" evidence="2">
    <location>
        <begin position="1"/>
        <end position="29"/>
    </location>
</feature>
<dbReference type="Gene3D" id="2.130.10.10">
    <property type="entry name" value="YVTN repeat-like/Quinoprotein amine dehydrogenase"/>
    <property type="match status" value="1"/>
</dbReference>
<evidence type="ECO:0000313" key="4">
    <source>
        <dbReference type="EMBL" id="PYF07574.1"/>
    </source>
</evidence>
<keyword evidence="5" id="KW-1185">Reference proteome</keyword>
<dbReference type="InterPro" id="IPR001119">
    <property type="entry name" value="SLH_dom"/>
</dbReference>
<feature type="domain" description="SLH" evidence="3">
    <location>
        <begin position="529"/>
        <end position="588"/>
    </location>
</feature>
<dbReference type="Proteomes" id="UP000247416">
    <property type="component" value="Unassembled WGS sequence"/>
</dbReference>
<dbReference type="AlphaFoldDB" id="A0A318TSG2"/>
<organism evidence="4 5">
    <name type="scientific">Ureibacillus chungkukjangi</name>
    <dbReference type="NCBI Taxonomy" id="1202712"/>
    <lineage>
        <taxon>Bacteria</taxon>
        <taxon>Bacillati</taxon>
        <taxon>Bacillota</taxon>
        <taxon>Bacilli</taxon>
        <taxon>Bacillales</taxon>
        <taxon>Caryophanaceae</taxon>
        <taxon>Ureibacillus</taxon>
    </lineage>
</organism>
<keyword evidence="2" id="KW-0732">Signal</keyword>
<accession>A0A318TSG2</accession>
<dbReference type="InterPro" id="IPR052956">
    <property type="entry name" value="Mesenchyme-surface_protein"/>
</dbReference>
<dbReference type="InterPro" id="IPR055188">
    <property type="entry name" value="Choice_anch_I"/>
</dbReference>
<gene>
    <name evidence="4" type="ORF">BJ095_10482</name>
</gene>
<evidence type="ECO:0000256" key="1">
    <source>
        <dbReference type="SAM" id="MobiDB-lite"/>
    </source>
</evidence>
<dbReference type="PROSITE" id="PS51272">
    <property type="entry name" value="SLH"/>
    <property type="match status" value="3"/>
</dbReference>
<evidence type="ECO:0000313" key="5">
    <source>
        <dbReference type="Proteomes" id="UP000247416"/>
    </source>
</evidence>
<dbReference type="Pfam" id="PF00395">
    <property type="entry name" value="SLH"/>
    <property type="match status" value="3"/>
</dbReference>
<dbReference type="PANTHER" id="PTHR46928">
    <property type="entry name" value="MESENCHYME-SPECIFIC CELL SURFACE GLYCOPROTEIN"/>
    <property type="match status" value="1"/>
</dbReference>
<dbReference type="InterPro" id="IPR015943">
    <property type="entry name" value="WD40/YVTN_repeat-like_dom_sf"/>
</dbReference>
<proteinExistence type="predicted"/>
<reference evidence="4 5" key="1">
    <citation type="submission" date="2018-06" db="EMBL/GenBank/DDBJ databases">
        <title>Genomic Encyclopedia of Archaeal and Bacterial Type Strains, Phase II (KMG-II): from individual species to whole genera.</title>
        <authorList>
            <person name="Goeker M."/>
        </authorList>
    </citation>
    <scope>NUCLEOTIDE SEQUENCE [LARGE SCALE GENOMIC DNA]</scope>
    <source>
        <strain evidence="4 5">KACC 16626</strain>
    </source>
</reference>